<evidence type="ECO:0000313" key="2">
    <source>
        <dbReference type="EMBL" id="SFI27725.1"/>
    </source>
</evidence>
<feature type="transmembrane region" description="Helical" evidence="1">
    <location>
        <begin position="177"/>
        <end position="192"/>
    </location>
</feature>
<evidence type="ECO:0008006" key="4">
    <source>
        <dbReference type="Google" id="ProtNLM"/>
    </source>
</evidence>
<proteinExistence type="predicted"/>
<dbReference type="Proteomes" id="UP000199518">
    <property type="component" value="Unassembled WGS sequence"/>
</dbReference>
<evidence type="ECO:0000256" key="1">
    <source>
        <dbReference type="SAM" id="Phobius"/>
    </source>
</evidence>
<keyword evidence="1" id="KW-0812">Transmembrane</keyword>
<feature type="transmembrane region" description="Helical" evidence="1">
    <location>
        <begin position="336"/>
        <end position="356"/>
    </location>
</feature>
<feature type="transmembrane region" description="Helical" evidence="1">
    <location>
        <begin position="307"/>
        <end position="330"/>
    </location>
</feature>
<evidence type="ECO:0000313" key="3">
    <source>
        <dbReference type="Proteomes" id="UP000199518"/>
    </source>
</evidence>
<gene>
    <name evidence="2" type="ORF">SAMN05421753_107153</name>
</gene>
<keyword evidence="1" id="KW-1133">Transmembrane helix</keyword>
<reference evidence="3" key="1">
    <citation type="submission" date="2016-10" db="EMBL/GenBank/DDBJ databases">
        <authorList>
            <person name="Varghese N."/>
            <person name="Submissions S."/>
        </authorList>
    </citation>
    <scope>NUCLEOTIDE SEQUENCE [LARGE SCALE GENOMIC DNA]</scope>
    <source>
        <strain evidence="3">DSM 26348</strain>
    </source>
</reference>
<name>A0A1I3GVX6_9PLAN</name>
<sequence>MPSVLFCRTGFEFIASIDVTKQLLSKLEWLTSLILTATVIWLLSVRASWSGGLWRDECACVQLALMPTLADIWSNFEHEAFPPVFPSTLRAWIFIFGTGDAAIHAFGTVVTVLLIAALWGSSLLLQSRPPLVGLSLLGLNSSVLIWANTIRGYGLACVWIVITFTMVALARRRYGSGWWLIAALAAVGSVQFALQNSWLILAICVSAALVSLVLREYRSALKILGIGGLSALSVAVYIPRYAGAEWREVVQQSMTLVDHLKGFQFVLGQPRDEMVWVWGILAGLAIMGGMTRLILRRRSGDPTADLLGYGILTLVTSLCFTFGFLLLLSYRPRPWYYLPLLTVVACSLDLVFAQLADSSRGRILRLVFVGALLVWLPRATEAKLKVRLTNLDVAAKILEERAGPDDLIVVSPWYFSVGFNWHYHGETRWETLPILGKLKVHRYDLVRARMISPEPLTDLEDDIEETLKSGHRVWVVGTLMPIPPDGPTVYAPAPNSPVGWNEELYTVSWMEQLAAFMQMHVAMVESVPVPVEGQVSIAEQSTIWSCRGWRR</sequence>
<dbReference type="AlphaFoldDB" id="A0A1I3GVX6"/>
<feature type="transmembrane region" description="Helical" evidence="1">
    <location>
        <begin position="363"/>
        <end position="380"/>
    </location>
</feature>
<keyword evidence="1" id="KW-0472">Membrane</keyword>
<feature type="transmembrane region" description="Helical" evidence="1">
    <location>
        <begin position="91"/>
        <end position="119"/>
    </location>
</feature>
<accession>A0A1I3GVX6</accession>
<dbReference type="EMBL" id="FOQD01000007">
    <property type="protein sequence ID" value="SFI27725.1"/>
    <property type="molecule type" value="Genomic_DNA"/>
</dbReference>
<organism evidence="2 3">
    <name type="scientific">Planctomicrobium piriforme</name>
    <dbReference type="NCBI Taxonomy" id="1576369"/>
    <lineage>
        <taxon>Bacteria</taxon>
        <taxon>Pseudomonadati</taxon>
        <taxon>Planctomycetota</taxon>
        <taxon>Planctomycetia</taxon>
        <taxon>Planctomycetales</taxon>
        <taxon>Planctomycetaceae</taxon>
        <taxon>Planctomicrobium</taxon>
    </lineage>
</organism>
<feature type="transmembrane region" description="Helical" evidence="1">
    <location>
        <begin position="153"/>
        <end position="170"/>
    </location>
</feature>
<feature type="transmembrane region" description="Helical" evidence="1">
    <location>
        <begin position="221"/>
        <end position="238"/>
    </location>
</feature>
<keyword evidence="3" id="KW-1185">Reference proteome</keyword>
<feature type="transmembrane region" description="Helical" evidence="1">
    <location>
        <begin position="198"/>
        <end position="214"/>
    </location>
</feature>
<protein>
    <recommendedName>
        <fullName evidence="4">Dolichyl-phosphate-mannose-protein mannosyltransferase</fullName>
    </recommendedName>
</protein>
<feature type="transmembrane region" description="Helical" evidence="1">
    <location>
        <begin position="275"/>
        <end position="295"/>
    </location>
</feature>